<dbReference type="HOGENOM" id="CLU_148655_1_1_10"/>
<evidence type="ECO:0000313" key="3">
    <source>
        <dbReference type="EMBL" id="KDR51858.1"/>
    </source>
</evidence>
<dbReference type="Pfam" id="PF04977">
    <property type="entry name" value="DivIC"/>
    <property type="match status" value="1"/>
</dbReference>
<proteinExistence type="predicted"/>
<dbReference type="InterPro" id="IPR007060">
    <property type="entry name" value="FtsL/DivIC"/>
</dbReference>
<comment type="caution">
    <text evidence="3">The sequence shown here is derived from an EMBL/GenBank/DDBJ whole genome shotgun (WGS) entry which is preliminary data.</text>
</comment>
<keyword evidence="2" id="KW-1133">Transmembrane helix</keyword>
<evidence type="ECO:0000256" key="1">
    <source>
        <dbReference type="SAM" id="Coils"/>
    </source>
</evidence>
<keyword evidence="4" id="KW-1185">Reference proteome</keyword>
<sequence length="112" mass="13489">MNSKWSEVGRMINHYRYLIVVVVGVLIVGFVDDNSFMRRLQYELQISDLKKQIKEYNERHSTDTERLRQLKRDPKAIEKIARERYFMKADDEDIYVLSDDEKPTQEQDETTE</sequence>
<name>A0A069QG60_HOYLO</name>
<reference evidence="3 4" key="1">
    <citation type="submission" date="2013-08" db="EMBL/GenBank/DDBJ databases">
        <authorList>
            <person name="Weinstock G."/>
            <person name="Sodergren E."/>
            <person name="Wylie T."/>
            <person name="Fulton L."/>
            <person name="Fulton R."/>
            <person name="Fronick C."/>
            <person name="O'Laughlin M."/>
            <person name="Godfrey J."/>
            <person name="Miner T."/>
            <person name="Herter B."/>
            <person name="Appelbaum E."/>
            <person name="Cordes M."/>
            <person name="Lek S."/>
            <person name="Wollam A."/>
            <person name="Pepin K.H."/>
            <person name="Palsikar V.B."/>
            <person name="Mitreva M."/>
            <person name="Wilson R.K."/>
        </authorList>
    </citation>
    <scope>NUCLEOTIDE SEQUENCE [LARGE SCALE GENOMIC DNA]</scope>
    <source>
        <strain evidence="3 4">ATCC 15930</strain>
    </source>
</reference>
<dbReference type="AlphaFoldDB" id="A0A069QG60"/>
<evidence type="ECO:0000256" key="2">
    <source>
        <dbReference type="SAM" id="Phobius"/>
    </source>
</evidence>
<dbReference type="PATRIC" id="fig|1122985.7.peg.2147"/>
<protein>
    <submittedName>
        <fullName evidence="3">Septum formation initiator</fullName>
    </submittedName>
</protein>
<dbReference type="eggNOG" id="COG2919">
    <property type="taxonomic scope" value="Bacteria"/>
</dbReference>
<keyword evidence="2" id="KW-0472">Membrane</keyword>
<feature type="coiled-coil region" evidence="1">
    <location>
        <begin position="39"/>
        <end position="73"/>
    </location>
</feature>
<dbReference type="EMBL" id="JNGW01000089">
    <property type="protein sequence ID" value="KDR51858.1"/>
    <property type="molecule type" value="Genomic_DNA"/>
</dbReference>
<gene>
    <name evidence="3" type="ORF">HMPREF1991_02069</name>
</gene>
<organism evidence="3 4">
    <name type="scientific">Hoylesella loescheii DSM 19665 = JCM 12249 = ATCC 15930</name>
    <dbReference type="NCBI Taxonomy" id="1122985"/>
    <lineage>
        <taxon>Bacteria</taxon>
        <taxon>Pseudomonadati</taxon>
        <taxon>Bacteroidota</taxon>
        <taxon>Bacteroidia</taxon>
        <taxon>Bacteroidales</taxon>
        <taxon>Prevotellaceae</taxon>
        <taxon>Hoylesella</taxon>
    </lineage>
</organism>
<dbReference type="RefSeq" id="WP_009236224.1">
    <property type="nucleotide sequence ID" value="NZ_KB899217.1"/>
</dbReference>
<evidence type="ECO:0000313" key="4">
    <source>
        <dbReference type="Proteomes" id="UP000027442"/>
    </source>
</evidence>
<dbReference type="Proteomes" id="UP000027442">
    <property type="component" value="Unassembled WGS sequence"/>
</dbReference>
<keyword evidence="1" id="KW-0175">Coiled coil</keyword>
<keyword evidence="2" id="KW-0812">Transmembrane</keyword>
<accession>A0A069QG60</accession>
<feature type="transmembrane region" description="Helical" evidence="2">
    <location>
        <begin position="14"/>
        <end position="31"/>
    </location>
</feature>